<keyword evidence="2" id="KW-1185">Reference proteome</keyword>
<organism evidence="1 2">
    <name type="scientific">Engystomops pustulosus</name>
    <name type="common">Tungara frog</name>
    <name type="synonym">Physalaemus pustulosus</name>
    <dbReference type="NCBI Taxonomy" id="76066"/>
    <lineage>
        <taxon>Eukaryota</taxon>
        <taxon>Metazoa</taxon>
        <taxon>Chordata</taxon>
        <taxon>Craniata</taxon>
        <taxon>Vertebrata</taxon>
        <taxon>Euteleostomi</taxon>
        <taxon>Amphibia</taxon>
        <taxon>Batrachia</taxon>
        <taxon>Anura</taxon>
        <taxon>Neobatrachia</taxon>
        <taxon>Hyloidea</taxon>
        <taxon>Leptodactylidae</taxon>
        <taxon>Leiuperinae</taxon>
        <taxon>Engystomops</taxon>
    </lineage>
</organism>
<evidence type="ECO:0000313" key="2">
    <source>
        <dbReference type="Proteomes" id="UP000824782"/>
    </source>
</evidence>
<evidence type="ECO:0008006" key="3">
    <source>
        <dbReference type="Google" id="ProtNLM"/>
    </source>
</evidence>
<evidence type="ECO:0000313" key="1">
    <source>
        <dbReference type="EMBL" id="KAG8546343.1"/>
    </source>
</evidence>
<protein>
    <recommendedName>
        <fullName evidence="3">MFS transporter</fullName>
    </recommendedName>
</protein>
<comment type="caution">
    <text evidence="1">The sequence shown here is derived from an EMBL/GenBank/DDBJ whole genome shotgun (WGS) entry which is preliminary data.</text>
</comment>
<dbReference type="EMBL" id="WNYA01001133">
    <property type="protein sequence ID" value="KAG8546343.1"/>
    <property type="molecule type" value="Genomic_DNA"/>
</dbReference>
<name>A0AAV6ZKB4_ENGPU</name>
<gene>
    <name evidence="1" type="ORF">GDO81_019192</name>
</gene>
<dbReference type="AlphaFoldDB" id="A0AAV6ZKB4"/>
<accession>A0AAV6ZKB4</accession>
<proteinExistence type="predicted"/>
<dbReference type="Proteomes" id="UP000824782">
    <property type="component" value="Unassembled WGS sequence"/>
</dbReference>
<reference evidence="1" key="1">
    <citation type="thesis" date="2020" institute="ProQuest LLC" country="789 East Eisenhower Parkway, Ann Arbor, MI, USA">
        <title>Comparative Genomics and Chromosome Evolution.</title>
        <authorList>
            <person name="Mudd A.B."/>
        </authorList>
    </citation>
    <scope>NUCLEOTIDE SEQUENCE</scope>
    <source>
        <strain evidence="1">237g6f4</strain>
        <tissue evidence="1">Blood</tissue>
    </source>
</reference>
<sequence length="42" mass="4591">MAWTSYQLILAGMMLVTGSINTLSAKYDLFLSPILGASFDLH</sequence>